<keyword evidence="9" id="KW-0256">Endoplasmic reticulum</keyword>
<evidence type="ECO:0000256" key="15">
    <source>
        <dbReference type="SAM" id="MobiDB-lite"/>
    </source>
</evidence>
<evidence type="ECO:0000256" key="2">
    <source>
        <dbReference type="ARBA" id="ARBA00004922"/>
    </source>
</evidence>
<comment type="subcellular location">
    <subcellularLocation>
        <location evidence="1">Endoplasmic reticulum membrane</location>
        <topology evidence="1">Multi-pass membrane protein</topology>
    </subcellularLocation>
</comment>
<evidence type="ECO:0000256" key="13">
    <source>
        <dbReference type="ARBA" id="ARBA00044727"/>
    </source>
</evidence>
<gene>
    <name evidence="17" type="ORF">B0T22DRAFT_140367</name>
</gene>
<evidence type="ECO:0000256" key="3">
    <source>
        <dbReference type="ARBA" id="ARBA00010600"/>
    </source>
</evidence>
<name>A0AAE0X865_9PEZI</name>
<feature type="transmembrane region" description="Helical" evidence="16">
    <location>
        <begin position="590"/>
        <end position="607"/>
    </location>
</feature>
<comment type="function">
    <text evidence="13">Dol-P-Glc:Glc(2)Man(9)GlcNAc(2)-PP-Dol alpha-1,2-glucosyltransferase that operates in the biosynthetic pathway of dolichol-linked oligosaccharides, the glycan precursors employed in protein asparagine (N)-glycosylation. The assembly of dolichol-linked oligosaccharides begins on the cytosolic side of the endoplasmic reticulum membrane and finishes in its lumen. The sequential addition of sugars to dolichol pyrophosphate produces dolichol-linked oligosaccharides containing fourteen sugars, including two GlcNAcs, nine mannoses and three glucoses. Once assembled, the oligosaccharide is transferred from the lipid to nascent proteins by oligosaccharyltransferases. In the lumen of the endoplasmic reticulum, adds the third and last glucose residue from dolichyl phosphate glucose (Dol-P-Glc) onto the lipid-linked oligosaccharide intermediate Glc(2)Man(9)GlcNAc(2)-PP-Dol to produce Glc(3)Man(9)GlcNAc(2)-PP-Dol.</text>
</comment>
<evidence type="ECO:0000256" key="7">
    <source>
        <dbReference type="ARBA" id="ARBA00022679"/>
    </source>
</evidence>
<comment type="similarity">
    <text evidence="3">Belongs to the ALG10 glucosyltransferase family.</text>
</comment>
<proteinExistence type="inferred from homology"/>
<evidence type="ECO:0000256" key="4">
    <source>
        <dbReference type="ARBA" id="ARBA00011967"/>
    </source>
</evidence>
<evidence type="ECO:0000256" key="8">
    <source>
        <dbReference type="ARBA" id="ARBA00022692"/>
    </source>
</evidence>
<keyword evidence="7" id="KW-0808">Transferase</keyword>
<feature type="region of interest" description="Disordered" evidence="15">
    <location>
        <begin position="557"/>
        <end position="579"/>
    </location>
</feature>
<dbReference type="PANTHER" id="PTHR12989:SF10">
    <property type="entry name" value="DOL-P-GLC:GLC(2)MAN(9)GLCNAC(2)-PP-DOL ALPHA-1,2-GLUCOSYLTRANSFERASE-RELATED"/>
    <property type="match status" value="1"/>
</dbReference>
<reference evidence="17" key="2">
    <citation type="submission" date="2023-06" db="EMBL/GenBank/DDBJ databases">
        <authorList>
            <consortium name="Lawrence Berkeley National Laboratory"/>
            <person name="Haridas S."/>
            <person name="Hensen N."/>
            <person name="Bonometti L."/>
            <person name="Westerberg I."/>
            <person name="Brannstrom I.O."/>
            <person name="Guillou S."/>
            <person name="Cros-Aarteil S."/>
            <person name="Calhoun S."/>
            <person name="Kuo A."/>
            <person name="Mondo S."/>
            <person name="Pangilinan J."/>
            <person name="Riley R."/>
            <person name="Labutti K."/>
            <person name="Andreopoulos B."/>
            <person name="Lipzen A."/>
            <person name="Chen C."/>
            <person name="Yanf M."/>
            <person name="Daum C."/>
            <person name="Ng V."/>
            <person name="Clum A."/>
            <person name="Steindorff A."/>
            <person name="Ohm R."/>
            <person name="Martin F."/>
            <person name="Silar P."/>
            <person name="Natvig D."/>
            <person name="Lalanne C."/>
            <person name="Gautier V."/>
            <person name="Ament-Velasquez S.L."/>
            <person name="Kruys A."/>
            <person name="Hutchinson M.I."/>
            <person name="Powell A.J."/>
            <person name="Barry K."/>
            <person name="Miller A.N."/>
            <person name="Grigoriev I.V."/>
            <person name="Debuchy R."/>
            <person name="Gladieux P."/>
            <person name="Thoren M.H."/>
            <person name="Johannesson H."/>
        </authorList>
    </citation>
    <scope>NUCLEOTIDE SEQUENCE</scope>
    <source>
        <strain evidence="17">CBS 314.62</strain>
    </source>
</reference>
<dbReference type="EMBL" id="JAULSO010000002">
    <property type="protein sequence ID" value="KAK3687861.1"/>
    <property type="molecule type" value="Genomic_DNA"/>
</dbReference>
<feature type="transmembrane region" description="Helical" evidence="16">
    <location>
        <begin position="143"/>
        <end position="163"/>
    </location>
</feature>
<dbReference type="PANTHER" id="PTHR12989">
    <property type="entry name" value="ALPHA-1,2-GLUCOSYLTRANSFERASE ALG10"/>
    <property type="match status" value="1"/>
</dbReference>
<keyword evidence="10 16" id="KW-1133">Transmembrane helix</keyword>
<reference evidence="17" key="1">
    <citation type="journal article" date="2023" name="Mol. Phylogenet. Evol.">
        <title>Genome-scale phylogeny and comparative genomics of the fungal order Sordariales.</title>
        <authorList>
            <person name="Hensen N."/>
            <person name="Bonometti L."/>
            <person name="Westerberg I."/>
            <person name="Brannstrom I.O."/>
            <person name="Guillou S."/>
            <person name="Cros-Aarteil S."/>
            <person name="Calhoun S."/>
            <person name="Haridas S."/>
            <person name="Kuo A."/>
            <person name="Mondo S."/>
            <person name="Pangilinan J."/>
            <person name="Riley R."/>
            <person name="LaButti K."/>
            <person name="Andreopoulos B."/>
            <person name="Lipzen A."/>
            <person name="Chen C."/>
            <person name="Yan M."/>
            <person name="Daum C."/>
            <person name="Ng V."/>
            <person name="Clum A."/>
            <person name="Steindorff A."/>
            <person name="Ohm R.A."/>
            <person name="Martin F."/>
            <person name="Silar P."/>
            <person name="Natvig D.O."/>
            <person name="Lalanne C."/>
            <person name="Gautier V."/>
            <person name="Ament-Velasquez S.L."/>
            <person name="Kruys A."/>
            <person name="Hutchinson M.I."/>
            <person name="Powell A.J."/>
            <person name="Barry K."/>
            <person name="Miller A.N."/>
            <person name="Grigoriev I.V."/>
            <person name="Debuchy R."/>
            <person name="Gladieux P."/>
            <person name="Hiltunen Thoren M."/>
            <person name="Johannesson H."/>
        </authorList>
    </citation>
    <scope>NUCLEOTIDE SEQUENCE</scope>
    <source>
        <strain evidence="17">CBS 314.62</strain>
    </source>
</reference>
<feature type="transmembrane region" description="Helical" evidence="16">
    <location>
        <begin position="184"/>
        <end position="214"/>
    </location>
</feature>
<evidence type="ECO:0000256" key="1">
    <source>
        <dbReference type="ARBA" id="ARBA00004477"/>
    </source>
</evidence>
<evidence type="ECO:0000313" key="17">
    <source>
        <dbReference type="EMBL" id="KAK3687861.1"/>
    </source>
</evidence>
<dbReference type="InterPro" id="IPR016900">
    <property type="entry name" value="Alg10"/>
</dbReference>
<evidence type="ECO:0000256" key="11">
    <source>
        <dbReference type="ARBA" id="ARBA00023136"/>
    </source>
</evidence>
<feature type="transmembrane region" description="Helical" evidence="16">
    <location>
        <begin position="391"/>
        <end position="413"/>
    </location>
</feature>
<keyword evidence="6" id="KW-0328">Glycosyltransferase</keyword>
<evidence type="ECO:0000256" key="10">
    <source>
        <dbReference type="ARBA" id="ARBA00022989"/>
    </source>
</evidence>
<dbReference type="AlphaFoldDB" id="A0AAE0X865"/>
<feature type="transmembrane region" description="Helical" evidence="16">
    <location>
        <begin position="20"/>
        <end position="36"/>
    </location>
</feature>
<dbReference type="GO" id="GO:0006488">
    <property type="term" value="P:dolichol-linked oligosaccharide biosynthetic process"/>
    <property type="evidence" value="ECO:0007669"/>
    <property type="project" value="InterPro"/>
</dbReference>
<accession>A0AAE0X865</accession>
<feature type="transmembrane region" description="Helical" evidence="16">
    <location>
        <begin position="660"/>
        <end position="681"/>
    </location>
</feature>
<evidence type="ECO:0000313" key="18">
    <source>
        <dbReference type="Proteomes" id="UP001270362"/>
    </source>
</evidence>
<dbReference type="EC" id="2.4.1.256" evidence="4"/>
<evidence type="ECO:0000256" key="16">
    <source>
        <dbReference type="SAM" id="Phobius"/>
    </source>
</evidence>
<dbReference type="Proteomes" id="UP001270362">
    <property type="component" value="Unassembled WGS sequence"/>
</dbReference>
<evidence type="ECO:0000256" key="9">
    <source>
        <dbReference type="ARBA" id="ARBA00022824"/>
    </source>
</evidence>
<sequence>MDVTFKSSLLALQHSWTSDELLRALVVVVGLAFFISPRSQSTSRNKSTPISKWETPWAIWAVKTAILFTVYLLGKSWLIMVEHHQQQPYLDEVFHIPQAQKYCQGRYQDWDDKITTPPGLYLISIAMLKLRNSATCAAADLRAHNLVGVMLLIVLASFTRGMIEARHGKRDPKSQSFHAFHTAINVGLFPVIFFFSALYYTDVFSTLVVMIAYYDHLFRLVSPESPGLFRGLLTVAVGIGALFMRQTNVFWIVVYFGGLEAVHAVRSLEPAPVKQVPHFSTLLEEVTFYAWRYSLGDVHDPPLSVAWPDDWVLCLLSIAIAAVCNPVRVLKQVWPHITVLGLFAGFVVWNGGVVLGKAQSQLSKRPPCLFFSLMIGDKSNHIATIHLAQMLYIWPFFAFFSAPLLIPSVLALFRAPVQAINRLISGRATPSPTQTKQTSQVTNPPQYLALRVTTHFFTNKIYYIPYLLSAVLLSLAVVKYNTIIHPFTLADNRHYMFYVFRYTILHSVQRRYWLVAAYTTCHWLVWKRLAGGGPPQSPIAADSPRFINTPFPSREMQAASRNPAPIPKNNAGKKEGSKHTVYASPSTSTALIWLLTTALSLITAPLVEPRYFILPWVFFRLLVPAWQLPVADPFPAAEARGSWWKRGFNLAAGMASKIDLTLAVETAWFLVINLGTVYMFLFRPFVWRGADGEVLDGGRVQRFMW</sequence>
<feature type="transmembrane region" description="Helical" evidence="16">
    <location>
        <begin position="461"/>
        <end position="478"/>
    </location>
</feature>
<keyword evidence="8 16" id="KW-0812">Transmembrane</keyword>
<evidence type="ECO:0000256" key="12">
    <source>
        <dbReference type="ARBA" id="ARBA00032069"/>
    </source>
</evidence>
<feature type="transmembrane region" description="Helical" evidence="16">
    <location>
        <begin position="226"/>
        <end position="244"/>
    </location>
</feature>
<keyword evidence="11 16" id="KW-0472">Membrane</keyword>
<comment type="pathway">
    <text evidence="2">Protein modification; protein glycosylation.</text>
</comment>
<feature type="transmembrane region" description="Helical" evidence="16">
    <location>
        <begin position="336"/>
        <end position="355"/>
    </location>
</feature>
<protein>
    <recommendedName>
        <fullName evidence="5">Dol-P-Glc:Glc(2)Man(9)GlcNAc(2)-PP-Dol alpha-1,2-glucosyltransferase</fullName>
        <ecNumber evidence="4">2.4.1.256</ecNumber>
    </recommendedName>
    <alternativeName>
        <fullName evidence="12">Asparagine-linked glycosylation protein 10</fullName>
    </alternativeName>
</protein>
<dbReference type="GO" id="GO:0106073">
    <property type="term" value="F:dolichyl pyrophosphate Glc2Man9GlcNAc2 alpha-1,2-glucosyltransferase activity"/>
    <property type="evidence" value="ECO:0007669"/>
    <property type="project" value="UniProtKB-EC"/>
</dbReference>
<dbReference type="GO" id="GO:0005789">
    <property type="term" value="C:endoplasmic reticulum membrane"/>
    <property type="evidence" value="ECO:0007669"/>
    <property type="project" value="UniProtKB-SubCell"/>
</dbReference>
<evidence type="ECO:0000256" key="14">
    <source>
        <dbReference type="ARBA" id="ARBA00048064"/>
    </source>
</evidence>
<feature type="transmembrane region" description="Helical" evidence="16">
    <location>
        <begin position="57"/>
        <end position="74"/>
    </location>
</feature>
<evidence type="ECO:0000256" key="6">
    <source>
        <dbReference type="ARBA" id="ARBA00022676"/>
    </source>
</evidence>
<dbReference type="Pfam" id="PF04922">
    <property type="entry name" value="DIE2_ALG10"/>
    <property type="match status" value="1"/>
</dbReference>
<comment type="caution">
    <text evidence="17">The sequence shown here is derived from an EMBL/GenBank/DDBJ whole genome shotgun (WGS) entry which is preliminary data.</text>
</comment>
<keyword evidence="18" id="KW-1185">Reference proteome</keyword>
<evidence type="ECO:0000256" key="5">
    <source>
        <dbReference type="ARBA" id="ARBA00018512"/>
    </source>
</evidence>
<comment type="catalytic activity">
    <reaction evidence="14">
        <text>an alpha-D-Glc-(1-&gt;3)-alpha-D-Glc-(1-&gt;3)-alpha-D-Man-(1-&gt;2)-alpha-D-Man-(1-&gt;2)-alpha-D-Man-(1-&gt;3)-[alpha-D-Man-(1-&gt;2)-alpha-D-Man-(1-&gt;3)-[alpha-D-Man-(1-&gt;2)-alpha-D-Man-(1-&gt;6)]-alpha-D-Man-(1-&gt;6)]-beta-D-Man-(1-&gt;4)-beta-D-GlcNAc-(1-&gt;4)-alpha-D-GlcNAc-diphospho-di-trans,poly-cis-dolichol + a di-trans,poly-cis-dolichyl beta-D-glucosyl phosphate = a alpha-D-Glc-(1-&gt;2)-alpha-D-Glc-(1-&gt;3)-alpha-D-Glc-(1-&gt;3)-alpha-D-Man-(1-&gt;2)-alpha-D-Man-(1-&gt;2)-alpha-D-Man-(1-&gt;3)-[alpha-D-Man-(1-&gt;2)-alpha-D-Man-(1-&gt;3)-[alpha-D-Man-(1-&gt;2)-alpha-D-Man-(1-&gt;6)]-alpha-D-Man-(1-&gt;6)]-beta-D-Man-(1-&gt;4)-beta-D-GlcNAc-(1-&gt;4)-alpha-D-GlcNAc-diphospho-di-trans,poly-cis-dolichol + a di-trans,poly-cis-dolichyl phosphate + H(+)</text>
        <dbReference type="Rhea" id="RHEA:29543"/>
        <dbReference type="Rhea" id="RHEA-COMP:19498"/>
        <dbReference type="Rhea" id="RHEA-COMP:19502"/>
        <dbReference type="Rhea" id="RHEA-COMP:19512"/>
        <dbReference type="Rhea" id="RHEA-COMP:19522"/>
        <dbReference type="ChEBI" id="CHEBI:15378"/>
        <dbReference type="ChEBI" id="CHEBI:57525"/>
        <dbReference type="ChEBI" id="CHEBI:57683"/>
        <dbReference type="ChEBI" id="CHEBI:132522"/>
        <dbReference type="ChEBI" id="CHEBI:132523"/>
        <dbReference type="EC" id="2.4.1.256"/>
    </reaction>
    <physiologicalReaction direction="left-to-right" evidence="14">
        <dbReference type="Rhea" id="RHEA:29544"/>
    </physiologicalReaction>
</comment>
<organism evidence="17 18">
    <name type="scientific">Podospora appendiculata</name>
    <dbReference type="NCBI Taxonomy" id="314037"/>
    <lineage>
        <taxon>Eukaryota</taxon>
        <taxon>Fungi</taxon>
        <taxon>Dikarya</taxon>
        <taxon>Ascomycota</taxon>
        <taxon>Pezizomycotina</taxon>
        <taxon>Sordariomycetes</taxon>
        <taxon>Sordariomycetidae</taxon>
        <taxon>Sordariales</taxon>
        <taxon>Podosporaceae</taxon>
        <taxon>Podospora</taxon>
    </lineage>
</organism>